<evidence type="ECO:0000313" key="1">
    <source>
        <dbReference type="EMBL" id="SFD05956.1"/>
    </source>
</evidence>
<organism evidence="1 2">
    <name type="scientific">Pseudoalteromonas denitrificans DSM 6059</name>
    <dbReference type="NCBI Taxonomy" id="1123010"/>
    <lineage>
        <taxon>Bacteria</taxon>
        <taxon>Pseudomonadati</taxon>
        <taxon>Pseudomonadota</taxon>
        <taxon>Gammaproteobacteria</taxon>
        <taxon>Alteromonadales</taxon>
        <taxon>Pseudoalteromonadaceae</taxon>
        <taxon>Pseudoalteromonas</taxon>
    </lineage>
</organism>
<dbReference type="InterPro" id="IPR021241">
    <property type="entry name" value="CsiV"/>
</dbReference>
<accession>A0A1I1P8D8</accession>
<dbReference type="STRING" id="1123010.SAMN02745724_03342"/>
<dbReference type="AlphaFoldDB" id="A0A1I1P8D8"/>
<keyword evidence="2" id="KW-1185">Reference proteome</keyword>
<sequence length="298" mass="34761">MMIKYILSISLLLFSHFSFANGRWYEVEVILFEHPNNENVNEDFSLELSPIKTSKALDLLSPNLQMMGQNTCLNKRASSSLLNKALKTYQSPSCAADVDYLSLMTTTPLKIDADEQEGMEIPYLITPEQLEFQSTIQRLKREGMRPILHTGWRQPGLTEQKAKSYRLYGGKNFSEQYDYFGNLKQVKSPFAHISDNTSGLNYFLGQIKSNKPTLTKLPNSSYDEYPDKTWQLDGLFKVFLRGRYLNIKAKFNLRQEDLTTDKLKNFHFEQFRRVISNEIHYFDHPKIGILVQIRRYMH</sequence>
<proteinExistence type="predicted"/>
<reference evidence="1 2" key="1">
    <citation type="submission" date="2016-10" db="EMBL/GenBank/DDBJ databases">
        <authorList>
            <person name="de Groot N.N."/>
        </authorList>
    </citation>
    <scope>NUCLEOTIDE SEQUENCE [LARGE SCALE GENOMIC DNA]</scope>
    <source>
        <strain evidence="1 2">DSM 6059</strain>
    </source>
</reference>
<evidence type="ECO:0000313" key="2">
    <source>
        <dbReference type="Proteomes" id="UP000198862"/>
    </source>
</evidence>
<name>A0A1I1P8D8_9GAMM</name>
<dbReference type="EMBL" id="FOLO01000030">
    <property type="protein sequence ID" value="SFD05956.1"/>
    <property type="molecule type" value="Genomic_DNA"/>
</dbReference>
<dbReference type="Proteomes" id="UP000198862">
    <property type="component" value="Unassembled WGS sequence"/>
</dbReference>
<dbReference type="RefSeq" id="WP_091986847.1">
    <property type="nucleotide sequence ID" value="NZ_FOLO01000030.1"/>
</dbReference>
<dbReference type="OrthoDB" id="5566524at2"/>
<dbReference type="Pfam" id="PF10972">
    <property type="entry name" value="CsiV"/>
    <property type="match status" value="1"/>
</dbReference>
<gene>
    <name evidence="1" type="ORF">SAMN02745724_03342</name>
</gene>
<protein>
    <submittedName>
        <fullName evidence="1">Peptidoglycan-binding protein, CsiV</fullName>
    </submittedName>
</protein>